<evidence type="ECO:0000256" key="6">
    <source>
        <dbReference type="ARBA" id="ARBA00023136"/>
    </source>
</evidence>
<dbReference type="EMBL" id="CAKOFQ010007186">
    <property type="protein sequence ID" value="CAH1993830.1"/>
    <property type="molecule type" value="Genomic_DNA"/>
</dbReference>
<keyword evidence="9" id="KW-1185">Reference proteome</keyword>
<organism evidence="8 9">
    <name type="scientific">Acanthoscelides obtectus</name>
    <name type="common">Bean weevil</name>
    <name type="synonym">Bruchus obtectus</name>
    <dbReference type="NCBI Taxonomy" id="200917"/>
    <lineage>
        <taxon>Eukaryota</taxon>
        <taxon>Metazoa</taxon>
        <taxon>Ecdysozoa</taxon>
        <taxon>Arthropoda</taxon>
        <taxon>Hexapoda</taxon>
        <taxon>Insecta</taxon>
        <taxon>Pterygota</taxon>
        <taxon>Neoptera</taxon>
        <taxon>Endopterygota</taxon>
        <taxon>Coleoptera</taxon>
        <taxon>Polyphaga</taxon>
        <taxon>Cucujiformia</taxon>
        <taxon>Chrysomeloidea</taxon>
        <taxon>Chrysomelidae</taxon>
        <taxon>Bruchinae</taxon>
        <taxon>Bruchini</taxon>
        <taxon>Acanthoscelides</taxon>
    </lineage>
</organism>
<evidence type="ECO:0000256" key="4">
    <source>
        <dbReference type="ARBA" id="ARBA00022692"/>
    </source>
</evidence>
<evidence type="ECO:0000256" key="3">
    <source>
        <dbReference type="ARBA" id="ARBA00022448"/>
    </source>
</evidence>
<protein>
    <recommendedName>
        <fullName evidence="10">Equilibrative nucleoside transporter 3</fullName>
    </recommendedName>
</protein>
<feature type="transmembrane region" description="Helical" evidence="7">
    <location>
        <begin position="192"/>
        <end position="212"/>
    </location>
</feature>
<dbReference type="OrthoDB" id="6699522at2759"/>
<dbReference type="InterPro" id="IPR002259">
    <property type="entry name" value="Eqnu_transpt"/>
</dbReference>
<feature type="transmembrane region" description="Helical" evidence="7">
    <location>
        <begin position="150"/>
        <end position="171"/>
    </location>
</feature>
<evidence type="ECO:0008006" key="10">
    <source>
        <dbReference type="Google" id="ProtNLM"/>
    </source>
</evidence>
<dbReference type="Pfam" id="PF01733">
    <property type="entry name" value="Nucleoside_tran"/>
    <property type="match status" value="2"/>
</dbReference>
<evidence type="ECO:0000313" key="9">
    <source>
        <dbReference type="Proteomes" id="UP001152888"/>
    </source>
</evidence>
<gene>
    <name evidence="8" type="ORF">ACAOBT_LOCUS21766</name>
</gene>
<reference evidence="8" key="1">
    <citation type="submission" date="2022-03" db="EMBL/GenBank/DDBJ databases">
        <authorList>
            <person name="Sayadi A."/>
        </authorList>
    </citation>
    <scope>NUCLEOTIDE SEQUENCE</scope>
</reference>
<evidence type="ECO:0000256" key="5">
    <source>
        <dbReference type="ARBA" id="ARBA00022989"/>
    </source>
</evidence>
<evidence type="ECO:0000313" key="8">
    <source>
        <dbReference type="EMBL" id="CAH1993830.1"/>
    </source>
</evidence>
<keyword evidence="3" id="KW-0813">Transport</keyword>
<dbReference type="InterPro" id="IPR036259">
    <property type="entry name" value="MFS_trans_sf"/>
</dbReference>
<dbReference type="PANTHER" id="PTHR10332">
    <property type="entry name" value="EQUILIBRATIVE NUCLEOSIDE TRANSPORTER"/>
    <property type="match status" value="1"/>
</dbReference>
<keyword evidence="6 7" id="KW-0472">Membrane</keyword>
<proteinExistence type="inferred from homology"/>
<evidence type="ECO:0000256" key="7">
    <source>
        <dbReference type="SAM" id="Phobius"/>
    </source>
</evidence>
<comment type="subcellular location">
    <subcellularLocation>
        <location evidence="1">Membrane</location>
        <topology evidence="1">Multi-pass membrane protein</topology>
    </subcellularLocation>
</comment>
<sequence length="495" mass="56425">MDCVEEITAEVDLKRASILSQEHAGKLPDKETSNAPKDKYFLVRILFFFYGLNSMLPMTFFVVANDYWMYKFRNTNYTNWDPLHRTSIQIYFSSILSTAKAVPVMIVSLLAAKYIHKLHLRPRLLYSTLVICAVFLSLTIFVVIDTDDWQVMFLIVVVALMTIQSMAGVIFRISHSRLLARFPIIYQKFDMYGSGCSSLFSIFLQILSLAIGKDPQSSALIFFVSGTTVIGIAFLLGLVSDHLQFYRYYVGDSSEDIKHPPKTFKQLLQAGYCIRHIIIQLFFVLVCMTCTGPVTYLVVSEYYGNGNPWNEKYFVPVVTFLIHDLVGLVTKYFARPLMTLDSSTDCRCWYNNVLRIHDFYTLIDTPGHRADKEVDILLGYLIPGYCKFRKNAKWFTLMVILSKLTFVPLYFLCNAPTGSKRKIPILLPHDWQYITIVFTDSLCMMTLSGICMLSTSKLTEGDKQKTEDSFIVISIMLGILLAVTSPLGSLSVKLL</sequence>
<dbReference type="GO" id="GO:0005337">
    <property type="term" value="F:nucleoside transmembrane transporter activity"/>
    <property type="evidence" value="ECO:0007669"/>
    <property type="project" value="InterPro"/>
</dbReference>
<evidence type="ECO:0000256" key="1">
    <source>
        <dbReference type="ARBA" id="ARBA00004141"/>
    </source>
</evidence>
<name>A0A9P0L9S2_ACAOB</name>
<dbReference type="AlphaFoldDB" id="A0A9P0L9S2"/>
<dbReference type="Proteomes" id="UP001152888">
    <property type="component" value="Unassembled WGS sequence"/>
</dbReference>
<dbReference type="GO" id="GO:0005886">
    <property type="term" value="C:plasma membrane"/>
    <property type="evidence" value="ECO:0007669"/>
    <property type="project" value="TreeGrafter"/>
</dbReference>
<evidence type="ECO:0000256" key="2">
    <source>
        <dbReference type="ARBA" id="ARBA00007965"/>
    </source>
</evidence>
<feature type="transmembrane region" description="Helical" evidence="7">
    <location>
        <begin position="124"/>
        <end position="144"/>
    </location>
</feature>
<comment type="similarity">
    <text evidence="2">Belongs to the SLC29A/ENT transporter (TC 2.A.57) family.</text>
</comment>
<feature type="transmembrane region" description="Helical" evidence="7">
    <location>
        <begin position="313"/>
        <end position="334"/>
    </location>
</feature>
<feature type="transmembrane region" description="Helical" evidence="7">
    <location>
        <begin position="470"/>
        <end position="492"/>
    </location>
</feature>
<feature type="transmembrane region" description="Helical" evidence="7">
    <location>
        <begin position="431"/>
        <end position="450"/>
    </location>
</feature>
<keyword evidence="4 7" id="KW-0812">Transmembrane</keyword>
<feature type="transmembrane region" description="Helical" evidence="7">
    <location>
        <begin position="277"/>
        <end position="298"/>
    </location>
</feature>
<feature type="transmembrane region" description="Helical" evidence="7">
    <location>
        <begin position="90"/>
        <end position="112"/>
    </location>
</feature>
<feature type="transmembrane region" description="Helical" evidence="7">
    <location>
        <begin position="218"/>
        <end position="239"/>
    </location>
</feature>
<accession>A0A9P0L9S2</accession>
<dbReference type="PANTHER" id="PTHR10332:SF88">
    <property type="entry name" value="EQUILIBRATIVE NUCLEOSIDE TRANSPORTER 1, ISOFORM A"/>
    <property type="match status" value="1"/>
</dbReference>
<feature type="transmembrane region" description="Helical" evidence="7">
    <location>
        <begin position="47"/>
        <end position="70"/>
    </location>
</feature>
<keyword evidence="5 7" id="KW-1133">Transmembrane helix</keyword>
<feature type="transmembrane region" description="Helical" evidence="7">
    <location>
        <begin position="394"/>
        <end position="411"/>
    </location>
</feature>
<comment type="caution">
    <text evidence="8">The sequence shown here is derived from an EMBL/GenBank/DDBJ whole genome shotgun (WGS) entry which is preliminary data.</text>
</comment>
<dbReference type="SUPFAM" id="SSF103473">
    <property type="entry name" value="MFS general substrate transporter"/>
    <property type="match status" value="1"/>
</dbReference>